<reference evidence="7" key="1">
    <citation type="submission" date="2003-04" db="EMBL/GenBank/DDBJ databases">
        <authorList>
            <person name="Matthijs S.L.C."/>
        </authorList>
    </citation>
    <scope>NUCLEOTIDE SEQUENCE</scope>
    <source>
        <strain evidence="7">ATCC 17400</strain>
    </source>
</reference>
<evidence type="ECO:0000256" key="5">
    <source>
        <dbReference type="ARBA" id="ARBA00023049"/>
    </source>
</evidence>
<dbReference type="InterPro" id="IPR000555">
    <property type="entry name" value="JAMM/MPN+_dom"/>
</dbReference>
<evidence type="ECO:0000256" key="4">
    <source>
        <dbReference type="ARBA" id="ARBA00022833"/>
    </source>
</evidence>
<keyword evidence="3" id="KW-0378">Hydrolase</keyword>
<dbReference type="SUPFAM" id="SSF102712">
    <property type="entry name" value="JAB1/MPN domain"/>
    <property type="match status" value="1"/>
</dbReference>
<sequence length="137" mass="15495">MLLLSQDIITAIFDQARQAHPLECCGIIAAAIDSERATRLIPMTNSACSPVYFAFDPRQQLQVWREMDARDEEPRVFYHSHTASRAYPSATDIEFATDANAHYLIVTTADYDPPLRSFRIAQGCVSEEEVRVETPPY</sequence>
<evidence type="ECO:0000259" key="6">
    <source>
        <dbReference type="SMART" id="SM00232"/>
    </source>
</evidence>
<gene>
    <name evidence="7" type="primary">qbsD</name>
</gene>
<dbReference type="InterPro" id="IPR028090">
    <property type="entry name" value="JAB_dom_prok"/>
</dbReference>
<feature type="domain" description="JAB1/MPN/MOV34 metalloenzyme" evidence="6">
    <location>
        <begin position="1"/>
        <end position="130"/>
    </location>
</feature>
<dbReference type="AlphaFoldDB" id="Q84HF8"/>
<dbReference type="MEROPS" id="M67.009"/>
<dbReference type="Pfam" id="PF14464">
    <property type="entry name" value="Prok-JAB"/>
    <property type="match status" value="1"/>
</dbReference>
<reference evidence="7" key="2">
    <citation type="journal article" date="2004" name="Mol. Microbiol.">
        <title>The Pseudomonas siderophore quinolobactin is synthesized from xanthurenic acid, an intermediate of the kynurenine pathway.</title>
        <authorList>
            <person name="Matthijs S."/>
            <person name="Baysse C."/>
            <person name="Koedam N."/>
            <person name="Tehrani K.A."/>
            <person name="Verheyden L."/>
            <person name="Budzikiewicz H."/>
            <person name="Schaefer M."/>
            <person name="Hoorelbeke B."/>
            <person name="Meyer J.-M."/>
            <person name="De Greve H."/>
            <person name="Cornelis P."/>
        </authorList>
    </citation>
    <scope>NUCLEOTIDE SEQUENCE</scope>
    <source>
        <strain evidence="7">ATCC 17400</strain>
    </source>
</reference>
<keyword evidence="5" id="KW-0482">Metalloprotease</keyword>
<protein>
    <submittedName>
        <fullName evidence="7">QbsD</fullName>
    </submittedName>
</protein>
<dbReference type="GO" id="GO:0008270">
    <property type="term" value="F:zinc ion binding"/>
    <property type="evidence" value="ECO:0007669"/>
    <property type="project" value="TreeGrafter"/>
</dbReference>
<dbReference type="GO" id="GO:0006508">
    <property type="term" value="P:proteolysis"/>
    <property type="evidence" value="ECO:0007669"/>
    <property type="project" value="UniProtKB-KW"/>
</dbReference>
<evidence type="ECO:0000313" key="7">
    <source>
        <dbReference type="EMBL" id="AAL65286.1"/>
    </source>
</evidence>
<dbReference type="InterPro" id="IPR051929">
    <property type="entry name" value="VirAsm_ModProt"/>
</dbReference>
<name>Q84HF8_PSEFL</name>
<organism evidence="7">
    <name type="scientific">Pseudomonas fluorescens</name>
    <dbReference type="NCBI Taxonomy" id="294"/>
    <lineage>
        <taxon>Bacteria</taxon>
        <taxon>Pseudomonadati</taxon>
        <taxon>Pseudomonadota</taxon>
        <taxon>Gammaproteobacteria</taxon>
        <taxon>Pseudomonadales</taxon>
        <taxon>Pseudomonadaceae</taxon>
        <taxon>Pseudomonas</taxon>
    </lineage>
</organism>
<keyword evidence="1" id="KW-0645">Protease</keyword>
<keyword evidence="4" id="KW-0862">Zinc</keyword>
<evidence type="ECO:0000256" key="3">
    <source>
        <dbReference type="ARBA" id="ARBA00022801"/>
    </source>
</evidence>
<evidence type="ECO:0000256" key="2">
    <source>
        <dbReference type="ARBA" id="ARBA00022723"/>
    </source>
</evidence>
<dbReference type="PANTHER" id="PTHR34858">
    <property type="entry name" value="CYSO-CYSTEINE PEPTIDASE"/>
    <property type="match status" value="1"/>
</dbReference>
<keyword evidence="2" id="KW-0479">Metal-binding</keyword>
<evidence type="ECO:0000256" key="1">
    <source>
        <dbReference type="ARBA" id="ARBA00022670"/>
    </source>
</evidence>
<dbReference type="Gene3D" id="3.40.140.10">
    <property type="entry name" value="Cytidine Deaminase, domain 2"/>
    <property type="match status" value="1"/>
</dbReference>
<dbReference type="PANTHER" id="PTHR34858:SF1">
    <property type="entry name" value="CYSO-CYSTEINE PEPTIDASE"/>
    <property type="match status" value="1"/>
</dbReference>
<dbReference type="EMBL" id="AY271621">
    <property type="protein sequence ID" value="AAL65286.1"/>
    <property type="molecule type" value="Genomic_DNA"/>
</dbReference>
<accession>Q84HF8</accession>
<dbReference type="SMART" id="SM00232">
    <property type="entry name" value="JAB_MPN"/>
    <property type="match status" value="1"/>
</dbReference>
<proteinExistence type="predicted"/>
<dbReference type="CDD" id="cd08070">
    <property type="entry name" value="MPN_like"/>
    <property type="match status" value="1"/>
</dbReference>
<dbReference type="GO" id="GO:0008235">
    <property type="term" value="F:metalloexopeptidase activity"/>
    <property type="evidence" value="ECO:0007669"/>
    <property type="project" value="TreeGrafter"/>
</dbReference>